<dbReference type="EMBL" id="JARKIK010000017">
    <property type="protein sequence ID" value="KAK8746784.1"/>
    <property type="molecule type" value="Genomic_DNA"/>
</dbReference>
<reference evidence="10 11" key="1">
    <citation type="journal article" date="2024" name="BMC Genomics">
        <title>Genome assembly of redclaw crayfish (Cherax quadricarinatus) provides insights into its immune adaptation and hypoxia tolerance.</title>
        <authorList>
            <person name="Liu Z."/>
            <person name="Zheng J."/>
            <person name="Li H."/>
            <person name="Fang K."/>
            <person name="Wang S."/>
            <person name="He J."/>
            <person name="Zhou D."/>
            <person name="Weng S."/>
            <person name="Chi M."/>
            <person name="Gu Z."/>
            <person name="He J."/>
            <person name="Li F."/>
            <person name="Wang M."/>
        </authorList>
    </citation>
    <scope>NUCLEOTIDE SEQUENCE [LARGE SCALE GENOMIC DNA]</scope>
    <source>
        <strain evidence="10">ZL_2023a</strain>
    </source>
</reference>
<dbReference type="PRINTS" id="PR00320">
    <property type="entry name" value="GPROTEINBRPT"/>
</dbReference>
<dbReference type="InterPro" id="IPR020472">
    <property type="entry name" value="WD40_PAC1"/>
</dbReference>
<dbReference type="EMBL" id="JARKIK010000017">
    <property type="protein sequence ID" value="KAK8746772.1"/>
    <property type="molecule type" value="Genomic_DNA"/>
</dbReference>
<dbReference type="EMBL" id="JARKIK010000017">
    <property type="protein sequence ID" value="KAK8746786.1"/>
    <property type="molecule type" value="Genomic_DNA"/>
</dbReference>
<dbReference type="InterPro" id="IPR001680">
    <property type="entry name" value="WD40_rpt"/>
</dbReference>
<keyword evidence="2 6" id="KW-0698">rRNA processing</keyword>
<evidence type="ECO:0000259" key="9">
    <source>
        <dbReference type="Pfam" id="PF08154"/>
    </source>
</evidence>
<comment type="similarity">
    <text evidence="6">Belongs to the WD repeat WDR12/YTM1 family.</text>
</comment>
<dbReference type="GO" id="GO:0005654">
    <property type="term" value="C:nucleoplasm"/>
    <property type="evidence" value="ECO:0007669"/>
    <property type="project" value="UniProtKB-SubCell"/>
</dbReference>
<dbReference type="FunFam" id="2.130.10.10:FF:001898">
    <property type="entry name" value="Ribosome biogenesis protein WDR12 homolog"/>
    <property type="match status" value="1"/>
</dbReference>
<dbReference type="EMBL" id="JARKIK010000017">
    <property type="protein sequence ID" value="KAK8746773.1"/>
    <property type="molecule type" value="Genomic_DNA"/>
</dbReference>
<keyword evidence="5 6" id="KW-0539">Nucleus</keyword>
<dbReference type="AlphaFoldDB" id="A0AAW0Y5Z4"/>
<keyword evidence="4" id="KW-0677">Repeat</keyword>
<dbReference type="CDD" id="cd00200">
    <property type="entry name" value="WD40"/>
    <property type="match status" value="1"/>
</dbReference>
<dbReference type="HAMAP" id="MF_03029">
    <property type="entry name" value="WDR12"/>
    <property type="match status" value="1"/>
</dbReference>
<evidence type="ECO:0000256" key="7">
    <source>
        <dbReference type="PROSITE-ProRule" id="PRU00221"/>
    </source>
</evidence>
<keyword evidence="11" id="KW-1185">Reference proteome</keyword>
<dbReference type="EMBL" id="JARKIK010000017">
    <property type="protein sequence ID" value="KAK8746774.1"/>
    <property type="molecule type" value="Genomic_DNA"/>
</dbReference>
<dbReference type="EMBL" id="JARKIK010000017">
    <property type="protein sequence ID" value="KAK8746779.1"/>
    <property type="molecule type" value="Genomic_DNA"/>
</dbReference>
<feature type="domain" description="NLE" evidence="9">
    <location>
        <begin position="18"/>
        <end position="82"/>
    </location>
</feature>
<evidence type="ECO:0000256" key="8">
    <source>
        <dbReference type="SAM" id="MobiDB-lite"/>
    </source>
</evidence>
<keyword evidence="3 7" id="KW-0853">WD repeat</keyword>
<dbReference type="GO" id="GO:0043021">
    <property type="term" value="F:ribonucleoprotein complex binding"/>
    <property type="evidence" value="ECO:0007669"/>
    <property type="project" value="UniProtKB-UniRule"/>
</dbReference>
<feature type="region of interest" description="Disordered" evidence="8">
    <location>
        <begin position="243"/>
        <end position="263"/>
    </location>
</feature>
<dbReference type="EMBL" id="JARKIK010000017">
    <property type="protein sequence ID" value="KAK8746770.1"/>
    <property type="molecule type" value="Genomic_DNA"/>
</dbReference>
<dbReference type="SMART" id="SM00320">
    <property type="entry name" value="WD40"/>
    <property type="match status" value="7"/>
</dbReference>
<reference evidence="10" key="2">
    <citation type="submission" date="2024-01" db="EMBL/GenBank/DDBJ databases">
        <authorList>
            <person name="He J."/>
            <person name="Wang M."/>
            <person name="Zheng J."/>
            <person name="Liu Z."/>
        </authorList>
    </citation>
    <scope>NUCLEOTIDE SEQUENCE</scope>
    <source>
        <strain evidence="10">ZL_2023a</strain>
        <tissue evidence="10">Muscle</tissue>
    </source>
</reference>
<gene>
    <name evidence="10" type="ORF">OTU49_017181</name>
</gene>
<dbReference type="Gene3D" id="2.130.10.10">
    <property type="entry name" value="YVTN repeat-like/Quinoprotein amine dehydrogenase"/>
    <property type="match status" value="2"/>
</dbReference>
<dbReference type="Pfam" id="PF08154">
    <property type="entry name" value="NLE"/>
    <property type="match status" value="1"/>
</dbReference>
<dbReference type="EMBL" id="JARKIK010000017">
    <property type="protein sequence ID" value="KAK8746771.1"/>
    <property type="molecule type" value="Genomic_DNA"/>
</dbReference>
<feature type="repeat" description="WD" evidence="7">
    <location>
        <begin position="207"/>
        <end position="239"/>
    </location>
</feature>
<keyword evidence="1 6" id="KW-0690">Ribosome biogenesis</keyword>
<name>A0AAW0Y5Z4_CHEQU</name>
<dbReference type="EMBL" id="JARKIK010000017">
    <property type="protein sequence ID" value="KAK8746778.1"/>
    <property type="molecule type" value="Genomic_DNA"/>
</dbReference>
<evidence type="ECO:0000256" key="1">
    <source>
        <dbReference type="ARBA" id="ARBA00022517"/>
    </source>
</evidence>
<dbReference type="PANTHER" id="PTHR19855">
    <property type="entry name" value="WD40 REPEAT PROTEIN 12, 37"/>
    <property type="match status" value="1"/>
</dbReference>
<dbReference type="InterPro" id="IPR012972">
    <property type="entry name" value="NLE"/>
</dbReference>
<evidence type="ECO:0000313" key="11">
    <source>
        <dbReference type="Proteomes" id="UP001445076"/>
    </source>
</evidence>
<dbReference type="PANTHER" id="PTHR19855:SF11">
    <property type="entry name" value="RIBOSOME BIOGENESIS PROTEIN WDR12"/>
    <property type="match status" value="1"/>
</dbReference>
<comment type="function">
    <text evidence="6">Required for maturation of ribosomal RNAs and formation of the large ribosomal subunit.</text>
</comment>
<accession>A0AAW0Y5Z4</accession>
<feature type="repeat" description="WD" evidence="7">
    <location>
        <begin position="276"/>
        <end position="307"/>
    </location>
</feature>
<evidence type="ECO:0000256" key="2">
    <source>
        <dbReference type="ARBA" id="ARBA00022552"/>
    </source>
</evidence>
<dbReference type="EMBL" id="JARKIK010000017">
    <property type="protein sequence ID" value="KAK8746775.1"/>
    <property type="molecule type" value="Genomic_DNA"/>
</dbReference>
<dbReference type="EMBL" id="JARKIK010000017">
    <property type="protein sequence ID" value="KAK8746787.1"/>
    <property type="molecule type" value="Genomic_DNA"/>
</dbReference>
<dbReference type="PROSITE" id="PS50294">
    <property type="entry name" value="WD_REPEATS_REGION"/>
    <property type="match status" value="4"/>
</dbReference>
<feature type="repeat" description="WD" evidence="7">
    <location>
        <begin position="361"/>
        <end position="397"/>
    </location>
</feature>
<dbReference type="EMBL" id="JARKIK010000017">
    <property type="protein sequence ID" value="KAK8746783.1"/>
    <property type="molecule type" value="Genomic_DNA"/>
</dbReference>
<feature type="repeat" description="WD" evidence="7">
    <location>
        <begin position="405"/>
        <end position="435"/>
    </location>
</feature>
<dbReference type="EMBL" id="JARKIK010000017">
    <property type="protein sequence ID" value="KAK8746781.1"/>
    <property type="molecule type" value="Genomic_DNA"/>
</dbReference>
<dbReference type="GO" id="GO:0000466">
    <property type="term" value="P:maturation of 5.8S rRNA from tricistronic rRNA transcript (SSU-rRNA, 5.8S rRNA, LSU-rRNA)"/>
    <property type="evidence" value="ECO:0007669"/>
    <property type="project" value="UniProtKB-UniRule"/>
</dbReference>
<dbReference type="EMBL" id="JARKIK010000017">
    <property type="protein sequence ID" value="KAK8746782.1"/>
    <property type="molecule type" value="Genomic_DNA"/>
</dbReference>
<feature type="compositionally biased region" description="Acidic residues" evidence="8">
    <location>
        <begin position="246"/>
        <end position="255"/>
    </location>
</feature>
<organism evidence="10 11">
    <name type="scientific">Cherax quadricarinatus</name>
    <name type="common">Australian red claw crayfish</name>
    <dbReference type="NCBI Taxonomy" id="27406"/>
    <lineage>
        <taxon>Eukaryota</taxon>
        <taxon>Metazoa</taxon>
        <taxon>Ecdysozoa</taxon>
        <taxon>Arthropoda</taxon>
        <taxon>Crustacea</taxon>
        <taxon>Multicrustacea</taxon>
        <taxon>Malacostraca</taxon>
        <taxon>Eumalacostraca</taxon>
        <taxon>Eucarida</taxon>
        <taxon>Decapoda</taxon>
        <taxon>Pleocyemata</taxon>
        <taxon>Astacidea</taxon>
        <taxon>Parastacoidea</taxon>
        <taxon>Parastacidae</taxon>
        <taxon>Cherax</taxon>
    </lineage>
</organism>
<evidence type="ECO:0000256" key="6">
    <source>
        <dbReference type="HAMAP-Rule" id="MF_03029"/>
    </source>
</evidence>
<dbReference type="PROSITE" id="PS00678">
    <property type="entry name" value="WD_REPEATS_1"/>
    <property type="match status" value="1"/>
</dbReference>
<dbReference type="GO" id="GO:0030687">
    <property type="term" value="C:preribosome, large subunit precursor"/>
    <property type="evidence" value="ECO:0007669"/>
    <property type="project" value="UniProtKB-UniRule"/>
</dbReference>
<dbReference type="GO" id="GO:0005730">
    <property type="term" value="C:nucleolus"/>
    <property type="evidence" value="ECO:0007669"/>
    <property type="project" value="UniProtKB-SubCell"/>
</dbReference>
<dbReference type="GO" id="GO:0000463">
    <property type="term" value="P:maturation of LSU-rRNA from tricistronic rRNA transcript (SSU-rRNA, 5.8S rRNA, LSU-rRNA)"/>
    <property type="evidence" value="ECO:0007669"/>
    <property type="project" value="UniProtKB-UniRule"/>
</dbReference>
<dbReference type="EMBL" id="JARKIK010000017">
    <property type="protein sequence ID" value="KAK8746777.1"/>
    <property type="molecule type" value="Genomic_DNA"/>
</dbReference>
<dbReference type="EMBL" id="JARKIK010000017">
    <property type="protein sequence ID" value="KAK8746780.1"/>
    <property type="molecule type" value="Genomic_DNA"/>
</dbReference>
<dbReference type="EMBL" id="JARKIK010000017">
    <property type="protein sequence ID" value="KAK8746785.1"/>
    <property type="molecule type" value="Genomic_DNA"/>
</dbReference>
<dbReference type="Proteomes" id="UP001445076">
    <property type="component" value="Unassembled WGS sequence"/>
</dbReference>
<proteinExistence type="inferred from homology"/>
<dbReference type="PROSITE" id="PS50082">
    <property type="entry name" value="WD_REPEATS_2"/>
    <property type="match status" value="4"/>
</dbReference>
<dbReference type="InterPro" id="IPR019775">
    <property type="entry name" value="WD40_repeat_CS"/>
</dbReference>
<dbReference type="SUPFAM" id="SSF50978">
    <property type="entry name" value="WD40 repeat-like"/>
    <property type="match status" value="1"/>
</dbReference>
<protein>
    <recommendedName>
        <fullName evidence="6">Ribosome biogenesis protein WDR12 homolog</fullName>
    </recommendedName>
</protein>
<sequence length="440" mass="49386">MEQQQQQQQGMSEDVNLLVKFTTKQEQYAVPGTSVSVRASTNPSGLDKVIGAFIKHDSDYQKSLPNFHFIVKGQLLHGTLQERLEECGESFESVVEIEYLEKQPPPTPKDSLHHDDWVAALQCSDKWLLTGCYDNTLHLWDVAGLAAGKGDRAHTLTIPAHRAPVKAVTWVHTDTPTKTFISTSIDQTAVIWVWQSETNTVECVSECRGHTQSVECVAVDHSKQFFATGSWDNMLKIWSTVNKGVEEEEEEEDEERDLKKRRAAKKPQKKIPILTLGGHTESVGGVVWTGDREVATASWDHSLRVWDTDIGGIKSQINGNNAFFAVAWSPLNRLLLTGCADRFIRMYDPRVTEGAVVQQKFSSHTKWVPSVKWSTTKEHQFVSGGYDSIVKHWDSRSPKIPLYDLTGHEDKVLSVDWSHPRFIVSGSSDCTVKVFTDGQP</sequence>
<dbReference type="EMBL" id="JARKIK010000017">
    <property type="protein sequence ID" value="KAK8746776.1"/>
    <property type="molecule type" value="Genomic_DNA"/>
</dbReference>
<dbReference type="EMBL" id="JARKIK010000017">
    <property type="protein sequence ID" value="KAK8746769.1"/>
    <property type="molecule type" value="Genomic_DNA"/>
</dbReference>
<dbReference type="InterPro" id="IPR036322">
    <property type="entry name" value="WD40_repeat_dom_sf"/>
</dbReference>
<evidence type="ECO:0000256" key="3">
    <source>
        <dbReference type="ARBA" id="ARBA00022574"/>
    </source>
</evidence>
<comment type="subcellular location">
    <subcellularLocation>
        <location evidence="6">Nucleus</location>
        <location evidence="6">Nucleolus</location>
    </subcellularLocation>
    <subcellularLocation>
        <location evidence="6">Nucleus</location>
        <location evidence="6">Nucleoplasm</location>
    </subcellularLocation>
</comment>
<dbReference type="Pfam" id="PF00400">
    <property type="entry name" value="WD40"/>
    <property type="match status" value="6"/>
</dbReference>
<evidence type="ECO:0000256" key="4">
    <source>
        <dbReference type="ARBA" id="ARBA00022737"/>
    </source>
</evidence>
<evidence type="ECO:0000313" key="10">
    <source>
        <dbReference type="EMBL" id="KAK8746781.1"/>
    </source>
</evidence>
<dbReference type="InterPro" id="IPR028599">
    <property type="entry name" value="WDR12/Ytm1"/>
</dbReference>
<comment type="caution">
    <text evidence="10">The sequence shown here is derived from an EMBL/GenBank/DDBJ whole genome shotgun (WGS) entry which is preliminary data.</text>
</comment>
<evidence type="ECO:0000256" key="5">
    <source>
        <dbReference type="ARBA" id="ARBA00023242"/>
    </source>
</evidence>
<dbReference type="InterPro" id="IPR015943">
    <property type="entry name" value="WD40/YVTN_repeat-like_dom_sf"/>
</dbReference>